<dbReference type="InterPro" id="IPR004685">
    <property type="entry name" value="Brnchd-chn_aa_trnsp_Livcs"/>
</dbReference>
<comment type="caution">
    <text evidence="9">Lacks conserved residue(s) required for the propagation of feature annotation.</text>
</comment>
<comment type="subcellular location">
    <subcellularLocation>
        <location evidence="1 9">Cell membrane</location>
        <topology evidence="1 9">Multi-pass membrane protein</topology>
    </subcellularLocation>
</comment>
<feature type="transmembrane region" description="Helical" evidence="9">
    <location>
        <begin position="59"/>
        <end position="79"/>
    </location>
</feature>
<dbReference type="EMBL" id="BLET01000629">
    <property type="protein sequence ID" value="GEU03085.1"/>
    <property type="molecule type" value="Genomic_DNA"/>
</dbReference>
<dbReference type="AlphaFoldDB" id="A0A640LP54"/>
<evidence type="ECO:0000313" key="10">
    <source>
        <dbReference type="EMBL" id="GEU03085.1"/>
    </source>
</evidence>
<dbReference type="GO" id="GO:0005886">
    <property type="term" value="C:plasma membrane"/>
    <property type="evidence" value="ECO:0007669"/>
    <property type="project" value="UniProtKB-SubCell"/>
</dbReference>
<feature type="transmembrane region" description="Helical" evidence="9">
    <location>
        <begin position="91"/>
        <end position="113"/>
    </location>
</feature>
<comment type="caution">
    <text evidence="10">The sequence shown here is derived from an EMBL/GenBank/DDBJ whole genome shotgun (WGS) entry which is preliminary data.</text>
</comment>
<dbReference type="GO" id="GO:0015820">
    <property type="term" value="P:L-leucine transport"/>
    <property type="evidence" value="ECO:0007669"/>
    <property type="project" value="TreeGrafter"/>
</dbReference>
<evidence type="ECO:0000256" key="6">
    <source>
        <dbReference type="ARBA" id="ARBA00022970"/>
    </source>
</evidence>
<dbReference type="PANTHER" id="PTHR30588">
    <property type="entry name" value="BRANCHED-CHAIN AMINO ACID TRANSPORT SYSTEM 2 CARRIER PROTEIN"/>
    <property type="match status" value="1"/>
</dbReference>
<keyword evidence="4" id="KW-1003">Cell membrane</keyword>
<evidence type="ECO:0000256" key="9">
    <source>
        <dbReference type="RuleBase" id="RU362122"/>
    </source>
</evidence>
<organism evidence="10">
    <name type="scientific">Bacillus anthracis</name>
    <name type="common">anthrax bacterium</name>
    <dbReference type="NCBI Taxonomy" id="1392"/>
    <lineage>
        <taxon>Bacteria</taxon>
        <taxon>Bacillati</taxon>
        <taxon>Bacillota</taxon>
        <taxon>Bacilli</taxon>
        <taxon>Bacillales</taxon>
        <taxon>Bacillaceae</taxon>
        <taxon>Bacillus</taxon>
        <taxon>Bacillus cereus group</taxon>
    </lineage>
</organism>
<keyword evidence="5 9" id="KW-0812">Transmembrane</keyword>
<keyword evidence="3 9" id="KW-0813">Transport</keyword>
<dbReference type="GO" id="GO:0005304">
    <property type="term" value="F:L-valine transmembrane transporter activity"/>
    <property type="evidence" value="ECO:0007669"/>
    <property type="project" value="TreeGrafter"/>
</dbReference>
<evidence type="ECO:0000256" key="2">
    <source>
        <dbReference type="ARBA" id="ARBA00008540"/>
    </source>
</evidence>
<evidence type="ECO:0000256" key="7">
    <source>
        <dbReference type="ARBA" id="ARBA00022989"/>
    </source>
</evidence>
<comment type="similarity">
    <text evidence="2 9">Belongs to the branched chain amino acid transporter family.</text>
</comment>
<evidence type="ECO:0000256" key="3">
    <source>
        <dbReference type="ARBA" id="ARBA00022448"/>
    </source>
</evidence>
<proteinExistence type="inferred from homology"/>
<keyword evidence="7 9" id="KW-1133">Transmembrane helix</keyword>
<dbReference type="PANTHER" id="PTHR30588:SF0">
    <property type="entry name" value="BRANCHED-CHAIN AMINO ACID PERMEASE BRNQ"/>
    <property type="match status" value="1"/>
</dbReference>
<keyword evidence="6 9" id="KW-0029">Amino-acid transport</keyword>
<feature type="non-terminal residue" evidence="10">
    <location>
        <position position="151"/>
    </location>
</feature>
<evidence type="ECO:0000256" key="4">
    <source>
        <dbReference type="ARBA" id="ARBA00022475"/>
    </source>
</evidence>
<dbReference type="Pfam" id="PF05525">
    <property type="entry name" value="Branch_AA_trans"/>
    <property type="match status" value="1"/>
</dbReference>
<keyword evidence="8 9" id="KW-0472">Membrane</keyword>
<gene>
    <name evidence="10" type="ORF">TuanDB_42820</name>
</gene>
<reference evidence="10" key="1">
    <citation type="submission" date="2019-12" db="EMBL/GenBank/DDBJ databases">
        <title>Epidemiological and comparative genomic analysis of Bacillus anthracis isolated from northern Vietnam.</title>
        <authorList>
            <person name="Hoang T.T.H."/>
            <person name="Dang D.A."/>
            <person name="Pham M.H."/>
            <person name="Luong M.H."/>
            <person name="Tran N.D."/>
            <person name="Nguyen T.H."/>
            <person name="Nguyen T.T."/>
            <person name="Inoue S."/>
            <person name="Morikawa S."/>
            <person name="Okutani A."/>
        </authorList>
    </citation>
    <scope>NUCLEOTIDE SEQUENCE</scope>
    <source>
        <strain evidence="10">TuanDB</strain>
    </source>
</reference>
<dbReference type="GO" id="GO:0015188">
    <property type="term" value="F:L-isoleucine transmembrane transporter activity"/>
    <property type="evidence" value="ECO:0007669"/>
    <property type="project" value="TreeGrafter"/>
</dbReference>
<dbReference type="GO" id="GO:0015818">
    <property type="term" value="P:isoleucine transport"/>
    <property type="evidence" value="ECO:0007669"/>
    <property type="project" value="TreeGrafter"/>
</dbReference>
<accession>A0A640LP54</accession>
<comment type="function">
    <text evidence="9">Component of the transport system for branched-chain amino acids.</text>
</comment>
<feature type="transmembrane region" description="Helical" evidence="9">
    <location>
        <begin position="21"/>
        <end position="39"/>
    </location>
</feature>
<sequence>MFFSLNPAKIVDIVGKILTPIKLTFIGILVIVAFIHPIGEMQAPVEAYTSHAFFKGFQEGYLTMDTLASFVFGIIIINAIKEKGAKTKTQIMVVCAKATIIAASILAIIYTALSYMGASSVAKLGHLENGGEVLAKVSNYYFGSYGGVLLG</sequence>
<evidence type="ECO:0000256" key="1">
    <source>
        <dbReference type="ARBA" id="ARBA00004651"/>
    </source>
</evidence>
<evidence type="ECO:0000256" key="8">
    <source>
        <dbReference type="ARBA" id="ARBA00023136"/>
    </source>
</evidence>
<name>A0A640LP54_BACAN</name>
<evidence type="ECO:0000256" key="5">
    <source>
        <dbReference type="ARBA" id="ARBA00022692"/>
    </source>
</evidence>
<protein>
    <recommendedName>
        <fullName evidence="9">Branched-chain amino acid transport system carrier protein</fullName>
    </recommendedName>
</protein>
<dbReference type="GO" id="GO:0015190">
    <property type="term" value="F:L-leucine transmembrane transporter activity"/>
    <property type="evidence" value="ECO:0007669"/>
    <property type="project" value="TreeGrafter"/>
</dbReference>